<dbReference type="GO" id="GO:0046872">
    <property type="term" value="F:metal ion binding"/>
    <property type="evidence" value="ECO:0007669"/>
    <property type="project" value="UniProtKB-KW"/>
</dbReference>
<evidence type="ECO:0000313" key="7">
    <source>
        <dbReference type="Proteomes" id="UP000199481"/>
    </source>
</evidence>
<dbReference type="Pfam" id="PF01297">
    <property type="entry name" value="ZnuA"/>
    <property type="match status" value="1"/>
</dbReference>
<evidence type="ECO:0000256" key="2">
    <source>
        <dbReference type="ARBA" id="ARBA00022448"/>
    </source>
</evidence>
<dbReference type="RefSeq" id="WP_089978333.1">
    <property type="nucleotide sequence ID" value="NZ_CP084916.1"/>
</dbReference>
<dbReference type="GO" id="GO:0007155">
    <property type="term" value="P:cell adhesion"/>
    <property type="evidence" value="ECO:0007669"/>
    <property type="project" value="InterPro"/>
</dbReference>
<comment type="similarity">
    <text evidence="5">Belongs to the bacterial solute-binding protein 9 family.</text>
</comment>
<dbReference type="InterPro" id="IPR006128">
    <property type="entry name" value="Lipoprotein_PsaA-like"/>
</dbReference>
<evidence type="ECO:0000256" key="3">
    <source>
        <dbReference type="ARBA" id="ARBA00022723"/>
    </source>
</evidence>
<dbReference type="GO" id="GO:0030313">
    <property type="term" value="C:cell envelope"/>
    <property type="evidence" value="ECO:0007669"/>
    <property type="project" value="UniProtKB-SubCell"/>
</dbReference>
<dbReference type="OrthoDB" id="9793396at2"/>
<reference evidence="7" key="1">
    <citation type="submission" date="2016-10" db="EMBL/GenBank/DDBJ databases">
        <authorList>
            <person name="Varghese N."/>
            <person name="Submissions S."/>
        </authorList>
    </citation>
    <scope>NUCLEOTIDE SEQUENCE [LARGE SCALE GENOMIC DNA]</scope>
    <source>
        <strain evidence="7">MPL-11</strain>
    </source>
</reference>
<keyword evidence="2 5" id="KW-0813">Transport</keyword>
<dbReference type="AlphaFoldDB" id="A0A1H1BCA9"/>
<sequence length="310" mass="33999">MKTIKGILFSSLFIAFIFLTGCYNFESDQDSDKLKVVATTTMLTDLLKEIGGEQIDVTGLMSAGVDPHLYKASARDVIYMQSADVVAYNGLELEGKMGEIFQGLEEQKKTVISLEDGLNEEDILSAGEGSTSIDPHIWFDVDLWKKSAIEVSKGLISADPKNETSYQANLESYLLELEELDQYVTNRVNELPEDDRVLVTAHDAFSYFGEGYGFNVIGLQGLNTNAEAGTGDISQLADYIVDNGIKAIFIESSVPTRTIESLQAATKEKGFEVEIGGELYSDSLGDKENDSETYIKTVKSNVDTIVDALK</sequence>
<proteinExistence type="inferred from homology"/>
<organism evidence="6 7">
    <name type="scientific">Carnobacterium viridans</name>
    <dbReference type="NCBI Taxonomy" id="174587"/>
    <lineage>
        <taxon>Bacteria</taxon>
        <taxon>Bacillati</taxon>
        <taxon>Bacillota</taxon>
        <taxon>Bacilli</taxon>
        <taxon>Lactobacillales</taxon>
        <taxon>Carnobacteriaceae</taxon>
        <taxon>Carnobacterium</taxon>
    </lineage>
</organism>
<accession>A0A1H1BCA9</accession>
<dbReference type="GO" id="GO:0030001">
    <property type="term" value="P:metal ion transport"/>
    <property type="evidence" value="ECO:0007669"/>
    <property type="project" value="InterPro"/>
</dbReference>
<dbReference type="PANTHER" id="PTHR42953:SF1">
    <property type="entry name" value="METAL-BINDING PROTEIN HI_0362-RELATED"/>
    <property type="match status" value="1"/>
</dbReference>
<dbReference type="InterPro" id="IPR006129">
    <property type="entry name" value="AdhesinB"/>
</dbReference>
<evidence type="ECO:0000256" key="4">
    <source>
        <dbReference type="ARBA" id="ARBA00022729"/>
    </source>
</evidence>
<dbReference type="InterPro" id="IPR050492">
    <property type="entry name" value="Bact_metal-bind_prot9"/>
</dbReference>
<keyword evidence="4" id="KW-0732">Signal</keyword>
<gene>
    <name evidence="6" type="ORF">SAMN04487752_2523</name>
</gene>
<dbReference type="PRINTS" id="PR00691">
    <property type="entry name" value="ADHESINB"/>
</dbReference>
<dbReference type="PANTHER" id="PTHR42953">
    <property type="entry name" value="HIGH-AFFINITY ZINC UPTAKE SYSTEM PROTEIN ZNUA-RELATED"/>
    <property type="match status" value="1"/>
</dbReference>
<name>A0A1H1BCA9_9LACT</name>
<dbReference type="PRINTS" id="PR00690">
    <property type="entry name" value="ADHESNFAMILY"/>
</dbReference>
<dbReference type="EMBL" id="FNJW01000008">
    <property type="protein sequence ID" value="SDQ49552.1"/>
    <property type="molecule type" value="Genomic_DNA"/>
</dbReference>
<dbReference type="SUPFAM" id="SSF53807">
    <property type="entry name" value="Helical backbone' metal receptor"/>
    <property type="match status" value="1"/>
</dbReference>
<evidence type="ECO:0000313" key="6">
    <source>
        <dbReference type="EMBL" id="SDQ49552.1"/>
    </source>
</evidence>
<evidence type="ECO:0000256" key="1">
    <source>
        <dbReference type="ARBA" id="ARBA00004196"/>
    </source>
</evidence>
<protein>
    <submittedName>
        <fullName evidence="6">Manganese/zinc/iron transport system substrate-binding protein</fullName>
    </submittedName>
</protein>
<dbReference type="InterPro" id="IPR006127">
    <property type="entry name" value="ZnuA-like"/>
</dbReference>
<dbReference type="Proteomes" id="UP000199481">
    <property type="component" value="Unassembled WGS sequence"/>
</dbReference>
<dbReference type="Gene3D" id="3.40.50.1980">
    <property type="entry name" value="Nitrogenase molybdenum iron protein domain"/>
    <property type="match status" value="2"/>
</dbReference>
<keyword evidence="7" id="KW-1185">Reference proteome</keyword>
<comment type="subcellular location">
    <subcellularLocation>
        <location evidence="1">Cell envelope</location>
    </subcellularLocation>
</comment>
<evidence type="ECO:0000256" key="5">
    <source>
        <dbReference type="RuleBase" id="RU003512"/>
    </source>
</evidence>
<dbReference type="PROSITE" id="PS51257">
    <property type="entry name" value="PROKAR_LIPOPROTEIN"/>
    <property type="match status" value="1"/>
</dbReference>
<keyword evidence="3" id="KW-0479">Metal-binding</keyword>